<accession>C0ZNA7</accession>
<dbReference type="HOGENOM" id="CLU_1702863_0_0_11"/>
<evidence type="ECO:0008006" key="3">
    <source>
        <dbReference type="Google" id="ProtNLM"/>
    </source>
</evidence>
<sequence length="170" mass="17194">MRPRREFENVRSRRTTMTRLKVNGKRASRTGVVVASVAVLGMAVAPGIAWASNPISDGSPVAVRSIATAPSEAGVAPEVACGAATPISDEELQKLIDEGKVVRAEEAGTAAITIEVPGDAATFIAREGVPALPTVESAPAIEGVPAEVLNMAGVAPLEEGVALSCAVAAG</sequence>
<gene>
    <name evidence="1" type="ordered locus">RER_04510</name>
</gene>
<evidence type="ECO:0000313" key="2">
    <source>
        <dbReference type="Proteomes" id="UP000002204"/>
    </source>
</evidence>
<proteinExistence type="predicted"/>
<dbReference type="KEGG" id="rer:RER_04510"/>
<dbReference type="Proteomes" id="UP000002204">
    <property type="component" value="Chromosome"/>
</dbReference>
<protein>
    <recommendedName>
        <fullName evidence="3">Light harvesting protein subunit alpha</fullName>
    </recommendedName>
</protein>
<evidence type="ECO:0000313" key="1">
    <source>
        <dbReference type="EMBL" id="BAH31159.1"/>
    </source>
</evidence>
<dbReference type="EMBL" id="AP008957">
    <property type="protein sequence ID" value="BAH31159.1"/>
    <property type="molecule type" value="Genomic_DNA"/>
</dbReference>
<reference evidence="1 2" key="2">
    <citation type="journal article" date="2006" name="Environ. Microbiol.">
        <title>Sequence analysis of three plasmids harboured in Rhodococcus erythropolis strain PR4.</title>
        <authorList>
            <person name="Sekine M."/>
            <person name="Tanikawa S."/>
            <person name="Omata S."/>
            <person name="Saito M."/>
            <person name="Fujisawa T."/>
            <person name="Tsukatani N."/>
            <person name="Tajima T."/>
            <person name="Sekigawa T."/>
            <person name="Kosugi H."/>
            <person name="Matsuo Y."/>
            <person name="Nishiko R."/>
            <person name="Imamura K."/>
            <person name="Ito M."/>
            <person name="Narita H."/>
            <person name="Tago S."/>
            <person name="Fujita N."/>
            <person name="Harayama S."/>
        </authorList>
    </citation>
    <scope>NUCLEOTIDE SEQUENCE [LARGE SCALE GENOMIC DNA]</scope>
    <source>
        <strain evidence="2">PR4 / NBRC 100887</strain>
    </source>
</reference>
<organism evidence="1 2">
    <name type="scientific">Rhodococcus erythropolis (strain PR4 / NBRC 100887)</name>
    <dbReference type="NCBI Taxonomy" id="234621"/>
    <lineage>
        <taxon>Bacteria</taxon>
        <taxon>Bacillati</taxon>
        <taxon>Actinomycetota</taxon>
        <taxon>Actinomycetes</taxon>
        <taxon>Mycobacteriales</taxon>
        <taxon>Nocardiaceae</taxon>
        <taxon>Rhodococcus</taxon>
        <taxon>Rhodococcus erythropolis group</taxon>
    </lineage>
</organism>
<dbReference type="AlphaFoldDB" id="C0ZNA7"/>
<reference evidence="2" key="1">
    <citation type="submission" date="2005-03" db="EMBL/GenBank/DDBJ databases">
        <title>Comparison of the complete genome sequences of Rhodococcus erythropolis PR4 and Rhodococcus opacus B4.</title>
        <authorList>
            <person name="Takarada H."/>
            <person name="Sekine M."/>
            <person name="Hosoyama A."/>
            <person name="Yamada R."/>
            <person name="Fujisawa T."/>
            <person name="Omata S."/>
            <person name="Shimizu A."/>
            <person name="Tsukatani N."/>
            <person name="Tanikawa S."/>
            <person name="Fujita N."/>
            <person name="Harayama S."/>
        </authorList>
    </citation>
    <scope>NUCLEOTIDE SEQUENCE [LARGE SCALE GENOMIC DNA]</scope>
    <source>
        <strain evidence="2">PR4 / NBRC 100887</strain>
    </source>
</reference>
<name>C0ZNA7_RHOE4</name>